<comment type="caution">
    <text evidence="1">The sequence shown here is derived from an EMBL/GenBank/DDBJ whole genome shotgun (WGS) entry which is preliminary data.</text>
</comment>
<sequence length="286" mass="32365">MTSVVNDSNIDDCVNAAPGAVFDRAGNEASCQTGNCDLPESRQISPLQDLQEFTESQAKLIKYLELELERCNEQLRGSEDALSKARSELHYALSKCNRFEGQEKELQDTKQALFRTKRELELADARCRTLKEGASGKYSVECFKDHPADVQFYTGMLSYGHLMSLWEFLAPGEDGKNIKVWSTTYSEKTTNAGRNPLMSSKEQLFLVLVRLRLGLFERDLAYRFKVSVGTVSKLCITWINYILVHLGQQDLWLPRAEVDDAMPPAFKERCPSSRVILDATEVRCEA</sequence>
<accession>A0AC60NZ65</accession>
<dbReference type="EMBL" id="JABSTQ010011346">
    <property type="protein sequence ID" value="KAG0412455.1"/>
    <property type="molecule type" value="Genomic_DNA"/>
</dbReference>
<gene>
    <name evidence="1" type="ORF">HPB47_010410</name>
</gene>
<keyword evidence="2" id="KW-1185">Reference proteome</keyword>
<evidence type="ECO:0000313" key="1">
    <source>
        <dbReference type="EMBL" id="KAG0412455.1"/>
    </source>
</evidence>
<reference evidence="1 2" key="1">
    <citation type="journal article" date="2020" name="Cell">
        <title>Large-Scale Comparative Analyses of Tick Genomes Elucidate Their Genetic Diversity and Vector Capacities.</title>
        <authorList>
            <consortium name="Tick Genome and Microbiome Consortium (TIGMIC)"/>
            <person name="Jia N."/>
            <person name="Wang J."/>
            <person name="Shi W."/>
            <person name="Du L."/>
            <person name="Sun Y."/>
            <person name="Zhan W."/>
            <person name="Jiang J.F."/>
            <person name="Wang Q."/>
            <person name="Zhang B."/>
            <person name="Ji P."/>
            <person name="Bell-Sakyi L."/>
            <person name="Cui X.M."/>
            <person name="Yuan T.T."/>
            <person name="Jiang B.G."/>
            <person name="Yang W.F."/>
            <person name="Lam T.T."/>
            <person name="Chang Q.C."/>
            <person name="Ding S.J."/>
            <person name="Wang X.J."/>
            <person name="Zhu J.G."/>
            <person name="Ruan X.D."/>
            <person name="Zhao L."/>
            <person name="Wei J.T."/>
            <person name="Ye R.Z."/>
            <person name="Que T.C."/>
            <person name="Du C.H."/>
            <person name="Zhou Y.H."/>
            <person name="Cheng J.X."/>
            <person name="Dai P.F."/>
            <person name="Guo W.B."/>
            <person name="Han X.H."/>
            <person name="Huang E.J."/>
            <person name="Li L.F."/>
            <person name="Wei W."/>
            <person name="Gao Y.C."/>
            <person name="Liu J.Z."/>
            <person name="Shao H.Z."/>
            <person name="Wang X."/>
            <person name="Wang C.C."/>
            <person name="Yang T.C."/>
            <person name="Huo Q.B."/>
            <person name="Li W."/>
            <person name="Chen H.Y."/>
            <person name="Chen S.E."/>
            <person name="Zhou L.G."/>
            <person name="Ni X.B."/>
            <person name="Tian J.H."/>
            <person name="Sheng Y."/>
            <person name="Liu T."/>
            <person name="Pan Y.S."/>
            <person name="Xia L.Y."/>
            <person name="Li J."/>
            <person name="Zhao F."/>
            <person name="Cao W.C."/>
        </authorList>
    </citation>
    <scope>NUCLEOTIDE SEQUENCE [LARGE SCALE GENOMIC DNA]</scope>
    <source>
        <strain evidence="1">Iper-2018</strain>
    </source>
</reference>
<evidence type="ECO:0000313" key="2">
    <source>
        <dbReference type="Proteomes" id="UP000805193"/>
    </source>
</evidence>
<proteinExistence type="predicted"/>
<protein>
    <submittedName>
        <fullName evidence="1">Uncharacterized protein</fullName>
    </submittedName>
</protein>
<dbReference type="Proteomes" id="UP000805193">
    <property type="component" value="Unassembled WGS sequence"/>
</dbReference>
<organism evidence="1 2">
    <name type="scientific">Ixodes persulcatus</name>
    <name type="common">Taiga tick</name>
    <dbReference type="NCBI Taxonomy" id="34615"/>
    <lineage>
        <taxon>Eukaryota</taxon>
        <taxon>Metazoa</taxon>
        <taxon>Ecdysozoa</taxon>
        <taxon>Arthropoda</taxon>
        <taxon>Chelicerata</taxon>
        <taxon>Arachnida</taxon>
        <taxon>Acari</taxon>
        <taxon>Parasitiformes</taxon>
        <taxon>Ixodida</taxon>
        <taxon>Ixodoidea</taxon>
        <taxon>Ixodidae</taxon>
        <taxon>Ixodinae</taxon>
        <taxon>Ixodes</taxon>
    </lineage>
</organism>
<name>A0AC60NZ65_IXOPE</name>